<keyword evidence="2" id="KW-0378">Hydrolase</keyword>
<sequence>MKRWWILLIVCGAARAAEVKEELVTHAGTRFRVVRLEPARVGLVWKDGSGETYSTFDRVQSDFARQGKKVRFLMNAGIYEPGGVPSGLHIEGGRMLRPANQAEGKGNFFLKPNGMVAGFANGKARIGTPESWDAWSKSGGPKVVDAAQSGPLLLIAGQRHPAFRDGSDSRLHRNGVGVDGEGRLVFAITAPGERVNFWDFAGLFLKLGCQDALFLDGDISQMTVNPDRPVPSNRFGAMFVVAE</sequence>
<evidence type="ECO:0000313" key="2">
    <source>
        <dbReference type="EMBL" id="MCW1913882.1"/>
    </source>
</evidence>
<keyword evidence="2" id="KW-0326">Glycosidase</keyword>
<evidence type="ECO:0000259" key="1">
    <source>
        <dbReference type="Pfam" id="PF09992"/>
    </source>
</evidence>
<dbReference type="EMBL" id="JAPDDR010000004">
    <property type="protein sequence ID" value="MCW1913882.1"/>
    <property type="molecule type" value="Genomic_DNA"/>
</dbReference>
<reference evidence="2" key="1">
    <citation type="submission" date="2022-10" db="EMBL/GenBank/DDBJ databases">
        <title>Luteolibacter sp. GHJ8, whole genome shotgun sequencing project.</title>
        <authorList>
            <person name="Zhao G."/>
            <person name="Shen L."/>
        </authorList>
    </citation>
    <scope>NUCLEOTIDE SEQUENCE</scope>
    <source>
        <strain evidence="2">GHJ8</strain>
    </source>
</reference>
<dbReference type="InterPro" id="IPR018711">
    <property type="entry name" value="NAGPA"/>
</dbReference>
<comment type="caution">
    <text evidence="2">The sequence shown here is derived from an EMBL/GenBank/DDBJ whole genome shotgun (WGS) entry which is preliminary data.</text>
</comment>
<dbReference type="Pfam" id="PF09992">
    <property type="entry name" value="NAGPA"/>
    <property type="match status" value="1"/>
</dbReference>
<keyword evidence="3" id="KW-1185">Reference proteome</keyword>
<gene>
    <name evidence="2" type="ORF">OJ996_09870</name>
</gene>
<dbReference type="GO" id="GO:0016798">
    <property type="term" value="F:hydrolase activity, acting on glycosyl bonds"/>
    <property type="evidence" value="ECO:0007669"/>
    <property type="project" value="UniProtKB-KW"/>
</dbReference>
<feature type="domain" description="Phosphodiester glycosidase" evidence="1">
    <location>
        <begin position="70"/>
        <end position="224"/>
    </location>
</feature>
<evidence type="ECO:0000313" key="3">
    <source>
        <dbReference type="Proteomes" id="UP001165653"/>
    </source>
</evidence>
<dbReference type="Proteomes" id="UP001165653">
    <property type="component" value="Unassembled WGS sequence"/>
</dbReference>
<protein>
    <submittedName>
        <fullName evidence="2">Phosphodiester glycosidase family protein</fullName>
    </submittedName>
</protein>
<name>A0ABT3G223_9BACT</name>
<accession>A0ABT3G223</accession>
<organism evidence="2 3">
    <name type="scientific">Luteolibacter rhizosphaerae</name>
    <dbReference type="NCBI Taxonomy" id="2989719"/>
    <lineage>
        <taxon>Bacteria</taxon>
        <taxon>Pseudomonadati</taxon>
        <taxon>Verrucomicrobiota</taxon>
        <taxon>Verrucomicrobiia</taxon>
        <taxon>Verrucomicrobiales</taxon>
        <taxon>Verrucomicrobiaceae</taxon>
        <taxon>Luteolibacter</taxon>
    </lineage>
</organism>
<proteinExistence type="predicted"/>